<evidence type="ECO:0000313" key="3">
    <source>
        <dbReference type="Proteomes" id="UP000806528"/>
    </source>
</evidence>
<dbReference type="SUPFAM" id="SSF47413">
    <property type="entry name" value="lambda repressor-like DNA-binding domains"/>
    <property type="match status" value="1"/>
</dbReference>
<proteinExistence type="predicted"/>
<reference evidence="2 3" key="1">
    <citation type="submission" date="2020-09" db="EMBL/GenBank/DDBJ databases">
        <title>Diversity and distribution of actinomycetes associated with coral in the coast of Hainan.</title>
        <authorList>
            <person name="Li F."/>
        </authorList>
    </citation>
    <scope>NUCLEOTIDE SEQUENCE [LARGE SCALE GENOMIC DNA]</scope>
    <source>
        <strain evidence="2 3">HNM0947</strain>
    </source>
</reference>
<dbReference type="CDD" id="cd00093">
    <property type="entry name" value="HTH_XRE"/>
    <property type="match status" value="1"/>
</dbReference>
<dbReference type="PROSITE" id="PS50943">
    <property type="entry name" value="HTH_CROC1"/>
    <property type="match status" value="1"/>
</dbReference>
<accession>A0ABR9PF20</accession>
<gene>
    <name evidence="2" type="ORF">IDM40_27515</name>
</gene>
<evidence type="ECO:0000259" key="1">
    <source>
        <dbReference type="PROSITE" id="PS50943"/>
    </source>
</evidence>
<dbReference type="Pfam" id="PF13560">
    <property type="entry name" value="HTH_31"/>
    <property type="match status" value="1"/>
</dbReference>
<comment type="caution">
    <text evidence="2">The sequence shown here is derived from an EMBL/GenBank/DDBJ whole genome shotgun (WGS) entry which is preliminary data.</text>
</comment>
<keyword evidence="3" id="KW-1185">Reference proteome</keyword>
<feature type="domain" description="HTH cro/C1-type" evidence="1">
    <location>
        <begin position="2"/>
        <end position="57"/>
    </location>
</feature>
<evidence type="ECO:0000313" key="2">
    <source>
        <dbReference type="EMBL" id="MBE3002416.1"/>
    </source>
</evidence>
<dbReference type="InterPro" id="IPR010982">
    <property type="entry name" value="Lambda_DNA-bd_dom_sf"/>
</dbReference>
<dbReference type="InterPro" id="IPR001387">
    <property type="entry name" value="Cro/C1-type_HTH"/>
</dbReference>
<dbReference type="Proteomes" id="UP000806528">
    <property type="component" value="Unassembled WGS sequence"/>
</dbReference>
<protein>
    <submittedName>
        <fullName evidence="2">Helix-turn-helix domain-containing protein</fullName>
    </submittedName>
</protein>
<sequence>MFRDLREESGKTLETVSKETGVPRATLGKLETAELKRIRADQLDALAGLYEFDDDTWATVQQLAKDSAERGWWAQYKDLYGRGDLPSFEVESSFIRVYESQVVPGLLQTSEYTRAVFTGTSAFTEDKIARHMDGRRERQAILEREHPPEYAAVLDESALRRVAGSPEVMHDQLLHLVELARRPRVSIHVLPFEAGMHGATLGSFQIMDFPETTDPSIGFSETPTSLVFVEERDDMRRMDSMWREAHSASLTANQSIEFLERAIEFLGDKS</sequence>
<dbReference type="InterPro" id="IPR043917">
    <property type="entry name" value="DUF5753"/>
</dbReference>
<dbReference type="Gene3D" id="1.10.260.40">
    <property type="entry name" value="lambda repressor-like DNA-binding domains"/>
    <property type="match status" value="1"/>
</dbReference>
<dbReference type="SMART" id="SM00530">
    <property type="entry name" value="HTH_XRE"/>
    <property type="match status" value="1"/>
</dbReference>
<name>A0ABR9PF20_9ACTN</name>
<organism evidence="2 3">
    <name type="scientific">Nocardiopsis coralli</name>
    <dbReference type="NCBI Taxonomy" id="2772213"/>
    <lineage>
        <taxon>Bacteria</taxon>
        <taxon>Bacillati</taxon>
        <taxon>Actinomycetota</taxon>
        <taxon>Actinomycetes</taxon>
        <taxon>Streptosporangiales</taxon>
        <taxon>Nocardiopsidaceae</taxon>
        <taxon>Nocardiopsis</taxon>
    </lineage>
</organism>
<dbReference type="EMBL" id="JADBGI010000046">
    <property type="protein sequence ID" value="MBE3002416.1"/>
    <property type="molecule type" value="Genomic_DNA"/>
</dbReference>
<dbReference type="Pfam" id="PF19054">
    <property type="entry name" value="DUF5753"/>
    <property type="match status" value="1"/>
</dbReference>